<dbReference type="AlphaFoldDB" id="L0DEG7"/>
<comment type="similarity">
    <text evidence="1">Belongs to the ROK (NagC/XylR) family.</text>
</comment>
<dbReference type="HOGENOM" id="CLU_036604_0_1_0"/>
<evidence type="ECO:0000256" key="1">
    <source>
        <dbReference type="ARBA" id="ARBA00006479"/>
    </source>
</evidence>
<dbReference type="Gene3D" id="3.30.420.40">
    <property type="match status" value="2"/>
</dbReference>
<keyword evidence="2" id="KW-0808">Transferase</keyword>
<dbReference type="KEGG" id="saci:Sinac_2932"/>
<dbReference type="PANTHER" id="PTHR18964:SF149">
    <property type="entry name" value="BIFUNCTIONAL UDP-N-ACETYLGLUCOSAMINE 2-EPIMERASE_N-ACETYLMANNOSAMINE KINASE"/>
    <property type="match status" value="1"/>
</dbReference>
<dbReference type="OrthoDB" id="9810372at2"/>
<dbReference type="eggNOG" id="COG1940">
    <property type="taxonomic scope" value="Bacteria"/>
</dbReference>
<dbReference type="Pfam" id="PF00480">
    <property type="entry name" value="ROK"/>
    <property type="match status" value="1"/>
</dbReference>
<organism evidence="2 3">
    <name type="scientific">Singulisphaera acidiphila (strain ATCC BAA-1392 / DSM 18658 / VKM B-2454 / MOB10)</name>
    <dbReference type="NCBI Taxonomy" id="886293"/>
    <lineage>
        <taxon>Bacteria</taxon>
        <taxon>Pseudomonadati</taxon>
        <taxon>Planctomycetota</taxon>
        <taxon>Planctomycetia</taxon>
        <taxon>Isosphaerales</taxon>
        <taxon>Isosphaeraceae</taxon>
        <taxon>Singulisphaera</taxon>
    </lineage>
</organism>
<dbReference type="PANTHER" id="PTHR18964">
    <property type="entry name" value="ROK (REPRESSOR, ORF, KINASE) FAMILY"/>
    <property type="match status" value="1"/>
</dbReference>
<evidence type="ECO:0000313" key="3">
    <source>
        <dbReference type="Proteomes" id="UP000010798"/>
    </source>
</evidence>
<dbReference type="RefSeq" id="WP_015246367.1">
    <property type="nucleotide sequence ID" value="NC_019892.1"/>
</dbReference>
<name>L0DEG7_SINAD</name>
<protein>
    <submittedName>
        <fullName evidence="2">Transcriptional regulator/sugar kinase</fullName>
    </submittedName>
</protein>
<gene>
    <name evidence="2" type="ordered locus">Sinac_2932</name>
</gene>
<dbReference type="SUPFAM" id="SSF53067">
    <property type="entry name" value="Actin-like ATPase domain"/>
    <property type="match status" value="1"/>
</dbReference>
<keyword evidence="2" id="KW-0418">Kinase</keyword>
<sequence>MTATAQPFLLGIEIGGTKLQLGLGRGDGQILALERRTIEPARGAAGILAQISEVVPILLSRVEITRDQVAAGGIGFGGPVDVTRGVVTKSHQVAGWDRFPLAEWARAHLQIPLVSIQNDADTAGLAEARFGAGVGFSPLLYVTIGSGIGGGLILDNQIYRGSGAGALEIGHLWIVDRTTSDLDVVKLEDVASGWAIAAAARRYAERQIADGLGEWKVLQSADGIPSRIDTAMVAEAAKAGDQEASYILGKAVFAMAHALNQAITLLAPHRVILGGGVSLIGEEFWFAPIRNQLNLNVFPPFRGSFDVVPAALGEDVVIHGALALARDAVANVDGSHTTETRPS</sequence>
<dbReference type="InterPro" id="IPR000600">
    <property type="entry name" value="ROK"/>
</dbReference>
<dbReference type="CDD" id="cd23763">
    <property type="entry name" value="ASKHA_ATPase_ROK"/>
    <property type="match status" value="1"/>
</dbReference>
<dbReference type="EMBL" id="CP003364">
    <property type="protein sequence ID" value="AGA27218.1"/>
    <property type="molecule type" value="Genomic_DNA"/>
</dbReference>
<dbReference type="Proteomes" id="UP000010798">
    <property type="component" value="Chromosome"/>
</dbReference>
<keyword evidence="3" id="KW-1185">Reference proteome</keyword>
<dbReference type="InterPro" id="IPR043129">
    <property type="entry name" value="ATPase_NBD"/>
</dbReference>
<dbReference type="GO" id="GO:0016301">
    <property type="term" value="F:kinase activity"/>
    <property type="evidence" value="ECO:0007669"/>
    <property type="project" value="UniProtKB-KW"/>
</dbReference>
<dbReference type="STRING" id="886293.Sinac_2932"/>
<accession>L0DEG7</accession>
<proteinExistence type="inferred from homology"/>
<reference evidence="2 3" key="1">
    <citation type="submission" date="2012-02" db="EMBL/GenBank/DDBJ databases">
        <title>Complete sequence of chromosome of Singulisphaera acidiphila DSM 18658.</title>
        <authorList>
            <consortium name="US DOE Joint Genome Institute (JGI-PGF)"/>
            <person name="Lucas S."/>
            <person name="Copeland A."/>
            <person name="Lapidus A."/>
            <person name="Glavina del Rio T."/>
            <person name="Dalin E."/>
            <person name="Tice H."/>
            <person name="Bruce D."/>
            <person name="Goodwin L."/>
            <person name="Pitluck S."/>
            <person name="Peters L."/>
            <person name="Ovchinnikova G."/>
            <person name="Chertkov O."/>
            <person name="Kyrpides N."/>
            <person name="Mavromatis K."/>
            <person name="Ivanova N."/>
            <person name="Brettin T."/>
            <person name="Detter J.C."/>
            <person name="Han C."/>
            <person name="Larimer F."/>
            <person name="Land M."/>
            <person name="Hauser L."/>
            <person name="Markowitz V."/>
            <person name="Cheng J.-F."/>
            <person name="Hugenholtz P."/>
            <person name="Woyke T."/>
            <person name="Wu D."/>
            <person name="Tindall B."/>
            <person name="Pomrenke H."/>
            <person name="Brambilla E."/>
            <person name="Klenk H.-P."/>
            <person name="Eisen J.A."/>
        </authorList>
    </citation>
    <scope>NUCLEOTIDE SEQUENCE [LARGE SCALE GENOMIC DNA]</scope>
    <source>
        <strain evidence="3">ATCC BAA-1392 / DSM 18658 / VKM B-2454 / MOB10</strain>
    </source>
</reference>
<evidence type="ECO:0000313" key="2">
    <source>
        <dbReference type="EMBL" id="AGA27218.1"/>
    </source>
</evidence>